<dbReference type="GO" id="GO:0048544">
    <property type="term" value="P:recognition of pollen"/>
    <property type="evidence" value="ECO:0007669"/>
    <property type="project" value="InterPro"/>
</dbReference>
<name>A0AAU9NB66_9ASTR</name>
<evidence type="ECO:0000256" key="1">
    <source>
        <dbReference type="ARBA" id="ARBA00022729"/>
    </source>
</evidence>
<dbReference type="Proteomes" id="UP001157418">
    <property type="component" value="Unassembled WGS sequence"/>
</dbReference>
<proteinExistence type="predicted"/>
<dbReference type="Pfam" id="PF00954">
    <property type="entry name" value="S_locus_glycop"/>
    <property type="match status" value="1"/>
</dbReference>
<reference evidence="4 5" key="1">
    <citation type="submission" date="2022-01" db="EMBL/GenBank/DDBJ databases">
        <authorList>
            <person name="Xiong W."/>
            <person name="Schranz E."/>
        </authorList>
    </citation>
    <scope>NUCLEOTIDE SEQUENCE [LARGE SCALE GENOMIC DNA]</scope>
</reference>
<dbReference type="PANTHER" id="PTHR32444">
    <property type="entry name" value="BULB-TYPE LECTIN DOMAIN-CONTAINING PROTEIN"/>
    <property type="match status" value="1"/>
</dbReference>
<evidence type="ECO:0000313" key="4">
    <source>
        <dbReference type="EMBL" id="CAH1430468.1"/>
    </source>
</evidence>
<protein>
    <recommendedName>
        <fullName evidence="3">S-locus glycoprotein domain-containing protein</fullName>
    </recommendedName>
</protein>
<keyword evidence="5" id="KW-1185">Reference proteome</keyword>
<dbReference type="InterPro" id="IPR000858">
    <property type="entry name" value="S_locus_glycoprot_dom"/>
</dbReference>
<evidence type="ECO:0000313" key="5">
    <source>
        <dbReference type="Proteomes" id="UP001157418"/>
    </source>
</evidence>
<gene>
    <name evidence="4" type="ORF">LVIROSA_LOCUS17242</name>
</gene>
<feature type="domain" description="S-locus glycoprotein" evidence="3">
    <location>
        <begin position="52"/>
        <end position="108"/>
    </location>
</feature>
<dbReference type="PANTHER" id="PTHR32444:SF232">
    <property type="entry name" value="S-LOCUS GLYCOPROTEIN"/>
    <property type="match status" value="1"/>
</dbReference>
<dbReference type="AlphaFoldDB" id="A0AAU9NB66"/>
<dbReference type="EMBL" id="CAKMRJ010003334">
    <property type="protein sequence ID" value="CAH1430468.1"/>
    <property type="molecule type" value="Genomic_DNA"/>
</dbReference>
<evidence type="ECO:0000259" key="3">
    <source>
        <dbReference type="Pfam" id="PF00954"/>
    </source>
</evidence>
<accession>A0AAU9NB66</accession>
<evidence type="ECO:0000256" key="2">
    <source>
        <dbReference type="ARBA" id="ARBA00023157"/>
    </source>
</evidence>
<organism evidence="4 5">
    <name type="scientific">Lactuca virosa</name>
    <dbReference type="NCBI Taxonomy" id="75947"/>
    <lineage>
        <taxon>Eukaryota</taxon>
        <taxon>Viridiplantae</taxon>
        <taxon>Streptophyta</taxon>
        <taxon>Embryophyta</taxon>
        <taxon>Tracheophyta</taxon>
        <taxon>Spermatophyta</taxon>
        <taxon>Magnoliopsida</taxon>
        <taxon>eudicotyledons</taxon>
        <taxon>Gunneridae</taxon>
        <taxon>Pentapetalae</taxon>
        <taxon>asterids</taxon>
        <taxon>campanulids</taxon>
        <taxon>Asterales</taxon>
        <taxon>Asteraceae</taxon>
        <taxon>Cichorioideae</taxon>
        <taxon>Cichorieae</taxon>
        <taxon>Lactucinae</taxon>
        <taxon>Lactuca</taxon>
    </lineage>
</organism>
<sequence length="109" mass="12576">MKFGKDLITGIERYFTSWKSPDDPSTSLYKFWVDTNGYPQIFLGEGQGETLRLGPWNGVSFQGIPEESMNAIYSTEFVVNQKEIYYIHKLKSTTVQRLLLAWDGMAQRL</sequence>
<keyword evidence="1" id="KW-0732">Signal</keyword>
<keyword evidence="2" id="KW-1015">Disulfide bond</keyword>
<comment type="caution">
    <text evidence="4">The sequence shown here is derived from an EMBL/GenBank/DDBJ whole genome shotgun (WGS) entry which is preliminary data.</text>
</comment>